<name>A0AA95MM99_9BACI</name>
<dbReference type="GO" id="GO:0003677">
    <property type="term" value="F:DNA binding"/>
    <property type="evidence" value="ECO:0007669"/>
    <property type="project" value="UniProtKB-KW"/>
</dbReference>
<dbReference type="EMBL" id="CP126114">
    <property type="protein sequence ID" value="WHY86311.1"/>
    <property type="molecule type" value="Genomic_DNA"/>
</dbReference>
<protein>
    <submittedName>
        <fullName evidence="3">Helix-turn-helix transcriptional regulator</fullName>
    </submittedName>
</protein>
<dbReference type="InterPro" id="IPR050807">
    <property type="entry name" value="TransReg_Diox_bact_type"/>
</dbReference>
<dbReference type="PROSITE" id="PS50943">
    <property type="entry name" value="HTH_CROC1"/>
    <property type="match status" value="1"/>
</dbReference>
<dbReference type="PANTHER" id="PTHR46797">
    <property type="entry name" value="HTH-TYPE TRANSCRIPTIONAL REGULATOR"/>
    <property type="match status" value="1"/>
</dbReference>
<dbReference type="CDD" id="cd00093">
    <property type="entry name" value="HTH_XRE"/>
    <property type="match status" value="1"/>
</dbReference>
<dbReference type="KEGG" id="nnv:QNH39_27730"/>
<dbReference type="Gene3D" id="1.10.260.40">
    <property type="entry name" value="lambda repressor-like DNA-binding domains"/>
    <property type="match status" value="1"/>
</dbReference>
<dbReference type="Proteomes" id="UP001178288">
    <property type="component" value="Chromosome"/>
</dbReference>
<dbReference type="SUPFAM" id="SSF47413">
    <property type="entry name" value="lambda repressor-like DNA-binding domains"/>
    <property type="match status" value="1"/>
</dbReference>
<dbReference type="RefSeq" id="WP_066094282.1">
    <property type="nucleotide sequence ID" value="NZ_CP126114.1"/>
</dbReference>
<evidence type="ECO:0000256" key="1">
    <source>
        <dbReference type="ARBA" id="ARBA00023125"/>
    </source>
</evidence>
<evidence type="ECO:0000259" key="2">
    <source>
        <dbReference type="PROSITE" id="PS50943"/>
    </source>
</evidence>
<evidence type="ECO:0000313" key="3">
    <source>
        <dbReference type="EMBL" id="WHY86311.1"/>
    </source>
</evidence>
<proteinExistence type="predicted"/>
<dbReference type="GO" id="GO:0003700">
    <property type="term" value="F:DNA-binding transcription factor activity"/>
    <property type="evidence" value="ECO:0007669"/>
    <property type="project" value="TreeGrafter"/>
</dbReference>
<keyword evidence="4" id="KW-1185">Reference proteome</keyword>
<reference evidence="3" key="1">
    <citation type="submission" date="2023-05" db="EMBL/GenBank/DDBJ databases">
        <title>Comparative genomics of Bacillaceae isolates and their secondary metabolite potential.</title>
        <authorList>
            <person name="Song L."/>
            <person name="Nielsen L.J."/>
            <person name="Mohite O."/>
            <person name="Xu X."/>
            <person name="Weber T."/>
            <person name="Kovacs A.T."/>
        </authorList>
    </citation>
    <scope>NUCLEOTIDE SEQUENCE</scope>
    <source>
        <strain evidence="3">XLM17</strain>
    </source>
</reference>
<dbReference type="InterPro" id="IPR001387">
    <property type="entry name" value="Cro/C1-type_HTH"/>
</dbReference>
<dbReference type="InterPro" id="IPR010982">
    <property type="entry name" value="Lambda_DNA-bd_dom_sf"/>
</dbReference>
<dbReference type="PANTHER" id="PTHR46797:SF1">
    <property type="entry name" value="METHYLPHOSPHONATE SYNTHASE"/>
    <property type="match status" value="1"/>
</dbReference>
<dbReference type="AlphaFoldDB" id="A0AA95MM99"/>
<dbReference type="SMART" id="SM00530">
    <property type="entry name" value="HTH_XRE"/>
    <property type="match status" value="1"/>
</dbReference>
<gene>
    <name evidence="3" type="ORF">QNH39_27730</name>
</gene>
<accession>A0AA95MM99</accession>
<feature type="domain" description="HTH cro/C1-type" evidence="2">
    <location>
        <begin position="9"/>
        <end position="64"/>
    </location>
</feature>
<organism evidence="3 4">
    <name type="scientific">Neobacillus novalis</name>
    <dbReference type="NCBI Taxonomy" id="220687"/>
    <lineage>
        <taxon>Bacteria</taxon>
        <taxon>Bacillati</taxon>
        <taxon>Bacillota</taxon>
        <taxon>Bacilli</taxon>
        <taxon>Bacillales</taxon>
        <taxon>Bacillaceae</taxon>
        <taxon>Neobacillus</taxon>
    </lineage>
</organism>
<evidence type="ECO:0000313" key="4">
    <source>
        <dbReference type="Proteomes" id="UP001178288"/>
    </source>
</evidence>
<sequence>MEKSFGEVLKEARIYKNWSIKELATLSRVNESLIARLENGTNRNPTILTMQKLANTLEIDIQELVKFHIEDEQENLNKLTYSVSLNLLLPTNYVKAHLEINVEAQNDGILRHIIGHMASYPEHHIEKMDFVPLDDGDKTFVKKYRQAYDYLRILLENDLTRTEEKDGLNIVVIKKVPNLAPLYDTNDVVGIFSHKWKTAKGGNHALLSLLAKKGLTVELSITDLTGLVRYQFKSLSCKTSF</sequence>
<dbReference type="GO" id="GO:0005829">
    <property type="term" value="C:cytosol"/>
    <property type="evidence" value="ECO:0007669"/>
    <property type="project" value="TreeGrafter"/>
</dbReference>
<keyword evidence="1" id="KW-0238">DNA-binding</keyword>
<dbReference type="Pfam" id="PF01381">
    <property type="entry name" value="HTH_3"/>
    <property type="match status" value="1"/>
</dbReference>